<organism evidence="1 2">
    <name type="scientific">Hyalomma asiaticum</name>
    <name type="common">Tick</name>
    <dbReference type="NCBI Taxonomy" id="266040"/>
    <lineage>
        <taxon>Eukaryota</taxon>
        <taxon>Metazoa</taxon>
        <taxon>Ecdysozoa</taxon>
        <taxon>Arthropoda</taxon>
        <taxon>Chelicerata</taxon>
        <taxon>Arachnida</taxon>
        <taxon>Acari</taxon>
        <taxon>Parasitiformes</taxon>
        <taxon>Ixodida</taxon>
        <taxon>Ixodoidea</taxon>
        <taxon>Ixodidae</taxon>
        <taxon>Hyalomminae</taxon>
        <taxon>Hyalomma</taxon>
    </lineage>
</organism>
<dbReference type="Proteomes" id="UP000821845">
    <property type="component" value="Chromosome 2"/>
</dbReference>
<sequence length="444" mass="48438">MADKYRLLLKNARQVVQVVDNGQKVVKGDSMRRLAVLQGNDVTFSIVVNQFGRIAAIDESSVIAENFELSQFEEVIDATGCCVLPGLIDSHTHPVWAGDRVHEFAMKLAGATYLEIHEKGGGIHFTVEHTRKASEEFLLECLVERLDAMLAAGTTLVEAKSGYGLDLQTELKMLHTIEKARLRTPMEIASTYCGAHAVPKYENPRGWCMCRNVCLQRISCVLVQLELTQDDEETSMMDSVQCSAVSSQGKEHSRGHRGHRDEAATGDKATVSLCYLQMGASLGAEAMSHLERVSEAGIEAMAKAGSVAVILPTTAFLLRLEPPPVRRLIEAGVAVCLGSDFNPNAYCLAMPMVMYLACVVCGMSLEESLVAATINGAASLGRSSTHGSLELGKCADMLVVEAPSWEHLVYRFGCHDSLIKWVVKAGKVVHQRPIPVGYQTAFRW</sequence>
<dbReference type="EMBL" id="CM023482">
    <property type="protein sequence ID" value="KAH6938738.1"/>
    <property type="molecule type" value="Genomic_DNA"/>
</dbReference>
<comment type="caution">
    <text evidence="1">The sequence shown here is derived from an EMBL/GenBank/DDBJ whole genome shotgun (WGS) entry which is preliminary data.</text>
</comment>
<evidence type="ECO:0000313" key="2">
    <source>
        <dbReference type="Proteomes" id="UP000821845"/>
    </source>
</evidence>
<proteinExistence type="predicted"/>
<name>A0ACB7SVJ1_HYAAI</name>
<gene>
    <name evidence="1" type="ORF">HPB50_012219</name>
</gene>
<keyword evidence="2" id="KW-1185">Reference proteome</keyword>
<reference evidence="1" key="1">
    <citation type="submission" date="2020-05" db="EMBL/GenBank/DDBJ databases">
        <title>Large-scale comparative analyses of tick genomes elucidate their genetic diversity and vector capacities.</title>
        <authorList>
            <person name="Jia N."/>
            <person name="Wang J."/>
            <person name="Shi W."/>
            <person name="Du L."/>
            <person name="Sun Y."/>
            <person name="Zhan W."/>
            <person name="Jiang J."/>
            <person name="Wang Q."/>
            <person name="Zhang B."/>
            <person name="Ji P."/>
            <person name="Sakyi L.B."/>
            <person name="Cui X."/>
            <person name="Yuan T."/>
            <person name="Jiang B."/>
            <person name="Yang W."/>
            <person name="Lam T.T.-Y."/>
            <person name="Chang Q."/>
            <person name="Ding S."/>
            <person name="Wang X."/>
            <person name="Zhu J."/>
            <person name="Ruan X."/>
            <person name="Zhao L."/>
            <person name="Wei J."/>
            <person name="Que T."/>
            <person name="Du C."/>
            <person name="Cheng J."/>
            <person name="Dai P."/>
            <person name="Han X."/>
            <person name="Huang E."/>
            <person name="Gao Y."/>
            <person name="Liu J."/>
            <person name="Shao H."/>
            <person name="Ye R."/>
            <person name="Li L."/>
            <person name="Wei W."/>
            <person name="Wang X."/>
            <person name="Wang C."/>
            <person name="Yang T."/>
            <person name="Huo Q."/>
            <person name="Li W."/>
            <person name="Guo W."/>
            <person name="Chen H."/>
            <person name="Zhou L."/>
            <person name="Ni X."/>
            <person name="Tian J."/>
            <person name="Zhou Y."/>
            <person name="Sheng Y."/>
            <person name="Liu T."/>
            <person name="Pan Y."/>
            <person name="Xia L."/>
            <person name="Li J."/>
            <person name="Zhao F."/>
            <person name="Cao W."/>
        </authorList>
    </citation>
    <scope>NUCLEOTIDE SEQUENCE</scope>
    <source>
        <strain evidence="1">Hyas-2018</strain>
    </source>
</reference>
<protein>
    <submittedName>
        <fullName evidence="1">Uncharacterized protein</fullName>
    </submittedName>
</protein>
<accession>A0ACB7SVJ1</accession>
<evidence type="ECO:0000313" key="1">
    <source>
        <dbReference type="EMBL" id="KAH6938738.1"/>
    </source>
</evidence>